<feature type="signal peptide" evidence="1">
    <location>
        <begin position="1"/>
        <end position="16"/>
    </location>
</feature>
<dbReference type="InterPro" id="IPR046925">
    <property type="entry name" value="WD-like_fungi"/>
</dbReference>
<keyword evidence="4" id="KW-1185">Reference proteome</keyword>
<evidence type="ECO:0000259" key="2">
    <source>
        <dbReference type="Pfam" id="PF20493"/>
    </source>
</evidence>
<dbReference type="Proteomes" id="UP001338582">
    <property type="component" value="Chromosome 5"/>
</dbReference>
<protein>
    <recommendedName>
        <fullName evidence="2">WD-like domain-containing protein</fullName>
    </recommendedName>
</protein>
<organism evidence="3 4">
    <name type="scientific">Australozyma saopauloensis</name>
    <dbReference type="NCBI Taxonomy" id="291208"/>
    <lineage>
        <taxon>Eukaryota</taxon>
        <taxon>Fungi</taxon>
        <taxon>Dikarya</taxon>
        <taxon>Ascomycota</taxon>
        <taxon>Saccharomycotina</taxon>
        <taxon>Pichiomycetes</taxon>
        <taxon>Metschnikowiaceae</taxon>
        <taxon>Australozyma</taxon>
    </lineage>
</organism>
<dbReference type="GeneID" id="88175616"/>
<sequence length="192" mass="21986">MIIFAWLLFFVRFVKCLTAEEGEVTFFTEEKKYDEAINALMLGHLEASDGSEGIVWFDTSSYELQLSGFPLIGLYSLKTERSYNYLDSLSVLAELAVDKGKHGDFVYIMYRFLYHKSLQDAVNPNYLLTREMAKGLSPKYNYRDGSEFLLSTLIETSSSSELELMYREIDNEASVLSDESYPSLVISAKKVY</sequence>
<proteinExistence type="predicted"/>
<keyword evidence="1" id="KW-0732">Signal</keyword>
<dbReference type="Pfam" id="PF20493">
    <property type="entry name" value="WD-like_fungi"/>
    <property type="match status" value="1"/>
</dbReference>
<reference evidence="3 4" key="1">
    <citation type="submission" date="2023-10" db="EMBL/GenBank/DDBJ databases">
        <title>Draft Genome Sequence of Candida saopaulonensis from a very Premature Infant with Sepsis.</title>
        <authorList>
            <person name="Ning Y."/>
            <person name="Dai R."/>
            <person name="Xiao M."/>
            <person name="Xu Y."/>
            <person name="Yan Q."/>
            <person name="Zhang L."/>
        </authorList>
    </citation>
    <scope>NUCLEOTIDE SEQUENCE [LARGE SCALE GENOMIC DNA]</scope>
    <source>
        <strain evidence="3 4">19XY460</strain>
    </source>
</reference>
<gene>
    <name evidence="3" type="ORF">PUMCH_004556</name>
</gene>
<feature type="chain" id="PRO_5043388207" description="WD-like domain-containing protein" evidence="1">
    <location>
        <begin position="17"/>
        <end position="192"/>
    </location>
</feature>
<evidence type="ECO:0000313" key="3">
    <source>
        <dbReference type="EMBL" id="WPK27181.1"/>
    </source>
</evidence>
<dbReference type="EMBL" id="CP138898">
    <property type="protein sequence ID" value="WPK27181.1"/>
    <property type="molecule type" value="Genomic_DNA"/>
</dbReference>
<dbReference type="RefSeq" id="XP_062879559.1">
    <property type="nucleotide sequence ID" value="XM_063023489.1"/>
</dbReference>
<dbReference type="KEGG" id="asau:88175616"/>
<evidence type="ECO:0000313" key="4">
    <source>
        <dbReference type="Proteomes" id="UP001338582"/>
    </source>
</evidence>
<accession>A0AAX4HFJ2</accession>
<dbReference type="AlphaFoldDB" id="A0AAX4HFJ2"/>
<feature type="domain" description="WD-like" evidence="2">
    <location>
        <begin position="81"/>
        <end position="174"/>
    </location>
</feature>
<evidence type="ECO:0000256" key="1">
    <source>
        <dbReference type="SAM" id="SignalP"/>
    </source>
</evidence>
<name>A0AAX4HFJ2_9ASCO</name>